<dbReference type="SUPFAM" id="SSF55874">
    <property type="entry name" value="ATPase domain of HSP90 chaperone/DNA topoisomerase II/histidine kinase"/>
    <property type="match status" value="1"/>
</dbReference>
<evidence type="ECO:0000256" key="8">
    <source>
        <dbReference type="SAM" id="Phobius"/>
    </source>
</evidence>
<dbReference type="PRINTS" id="PR00344">
    <property type="entry name" value="BCTRLSENSOR"/>
</dbReference>
<dbReference type="PROSITE" id="PS50109">
    <property type="entry name" value="HIS_KIN"/>
    <property type="match status" value="1"/>
</dbReference>
<dbReference type="Gene3D" id="3.30.565.10">
    <property type="entry name" value="Histidine kinase-like ATPase, C-terminal domain"/>
    <property type="match status" value="1"/>
</dbReference>
<evidence type="ECO:0000256" key="1">
    <source>
        <dbReference type="ARBA" id="ARBA00000085"/>
    </source>
</evidence>
<feature type="transmembrane region" description="Helical" evidence="8">
    <location>
        <begin position="267"/>
        <end position="287"/>
    </location>
</feature>
<accession>A0ABS1TAL6</accession>
<dbReference type="CDD" id="cd16922">
    <property type="entry name" value="HATPase_EvgS-ArcB-TorS-like"/>
    <property type="match status" value="1"/>
</dbReference>
<evidence type="ECO:0000256" key="4">
    <source>
        <dbReference type="ARBA" id="ARBA00022553"/>
    </source>
</evidence>
<dbReference type="CDD" id="cd06225">
    <property type="entry name" value="HAMP"/>
    <property type="match status" value="1"/>
</dbReference>
<evidence type="ECO:0000313" key="11">
    <source>
        <dbReference type="EMBL" id="MBL4936392.1"/>
    </source>
</evidence>
<evidence type="ECO:0000313" key="12">
    <source>
        <dbReference type="Proteomes" id="UP000632377"/>
    </source>
</evidence>
<dbReference type="InterPro" id="IPR005467">
    <property type="entry name" value="His_kinase_dom"/>
</dbReference>
<gene>
    <name evidence="11" type="ORF">JK636_11525</name>
</gene>
<keyword evidence="8" id="KW-0472">Membrane</keyword>
<keyword evidence="8" id="KW-1133">Transmembrane helix</keyword>
<dbReference type="PANTHER" id="PTHR43711">
    <property type="entry name" value="TWO-COMPONENT HISTIDINE KINASE"/>
    <property type="match status" value="1"/>
</dbReference>
<feature type="transmembrane region" description="Helical" evidence="8">
    <location>
        <begin position="7"/>
        <end position="25"/>
    </location>
</feature>
<dbReference type="SMART" id="SM00387">
    <property type="entry name" value="HATPase_c"/>
    <property type="match status" value="1"/>
</dbReference>
<protein>
    <recommendedName>
        <fullName evidence="3">histidine kinase</fullName>
        <ecNumber evidence="3">2.7.13.3</ecNumber>
    </recommendedName>
</protein>
<dbReference type="Gene3D" id="1.10.287.130">
    <property type="match status" value="1"/>
</dbReference>
<dbReference type="EC" id="2.7.13.3" evidence="3"/>
<dbReference type="CDD" id="cd00082">
    <property type="entry name" value="HisKA"/>
    <property type="match status" value="1"/>
</dbReference>
<keyword evidence="12" id="KW-1185">Reference proteome</keyword>
<dbReference type="RefSeq" id="WP_202749140.1">
    <property type="nucleotide sequence ID" value="NZ_JAESWC010000004.1"/>
</dbReference>
<keyword evidence="4" id="KW-0597">Phosphoprotein</keyword>
<feature type="domain" description="HAMP" evidence="10">
    <location>
        <begin position="289"/>
        <end position="342"/>
    </location>
</feature>
<dbReference type="Pfam" id="PF05228">
    <property type="entry name" value="CHASE4"/>
    <property type="match status" value="1"/>
</dbReference>
<sequence length="598" mass="68528">MKLRQKTITIMLITFLSLVVIFFIASKTIIVRSFLNLEEQDMTKDLNRIVDIINYDINNLSLRNKDYAAWDQTYKFVLNRNEEYIKSELGNETFSNLKINIMFILDEKNNPIFVKGYNLEDKKEINLNKYEEELLYNIKKDLPMKEINTLGNIQGIIMIDKTPMMISIRRILTSDEEGPSRGIMVMGRYIDSEEINYIDKITHVSFEIDNTDNPNNYMNKEVVVKPVNMNIVSGYTVIKDIYGKPTFLIKHSIERNTFHKGLASVRYLGLSLIIIGGVFLYVVMIIIERIVLRRLLELNNQVYNIGQRREFSLRVEDSGKDELASLAKVINFMLVTIEKSFVDLKENNEKLKELDKLKSDFISSVSHELRTPLTSIIGFSSLIKSKFNKKILPVLDFEDKKVRKASEQIVTNADIIISEGKRLTTIVNDVLDISKIEAGKMEYKDKITDVSEIIEKSAKAIESLINKNIELIVDIDNNLPFIMIDEDKLFQVLINLISNSIKFTEEGTIVCTAELENEHIIISVIDTGIGINKENYETIFEKFNQVGSTLIGKPKGTGLGLAICKNIIEHYGGKIWVESKLNEGSKFSFTIPMNLFAD</sequence>
<dbReference type="SUPFAM" id="SSF47384">
    <property type="entry name" value="Homodimeric domain of signal transducing histidine kinase"/>
    <property type="match status" value="1"/>
</dbReference>
<dbReference type="Pfam" id="PF00512">
    <property type="entry name" value="HisKA"/>
    <property type="match status" value="1"/>
</dbReference>
<reference evidence="11 12" key="1">
    <citation type="submission" date="2021-01" db="EMBL/GenBank/DDBJ databases">
        <title>Genome public.</title>
        <authorList>
            <person name="Liu C."/>
            <person name="Sun Q."/>
        </authorList>
    </citation>
    <scope>NUCLEOTIDE SEQUENCE [LARGE SCALE GENOMIC DNA]</scope>
    <source>
        <strain evidence="11 12">YIM B02515</strain>
    </source>
</reference>
<dbReference type="InterPro" id="IPR036097">
    <property type="entry name" value="HisK_dim/P_sf"/>
</dbReference>
<proteinExistence type="predicted"/>
<comment type="catalytic activity">
    <reaction evidence="1">
        <text>ATP + protein L-histidine = ADP + protein N-phospho-L-histidine.</text>
        <dbReference type="EC" id="2.7.13.3"/>
    </reaction>
</comment>
<evidence type="ECO:0000256" key="7">
    <source>
        <dbReference type="ARBA" id="ARBA00023012"/>
    </source>
</evidence>
<comment type="subcellular location">
    <subcellularLocation>
        <location evidence="2">Membrane</location>
    </subcellularLocation>
</comment>
<dbReference type="Pfam" id="PF02518">
    <property type="entry name" value="HATPase_c"/>
    <property type="match status" value="1"/>
</dbReference>
<dbReference type="SMART" id="SM00304">
    <property type="entry name" value="HAMP"/>
    <property type="match status" value="1"/>
</dbReference>
<dbReference type="Gene3D" id="6.10.340.10">
    <property type="match status" value="1"/>
</dbReference>
<evidence type="ECO:0000259" key="9">
    <source>
        <dbReference type="PROSITE" id="PS50109"/>
    </source>
</evidence>
<evidence type="ECO:0000259" key="10">
    <source>
        <dbReference type="PROSITE" id="PS50885"/>
    </source>
</evidence>
<organism evidence="11 12">
    <name type="scientific">Clostridium rhizosphaerae</name>
    <dbReference type="NCBI Taxonomy" id="2803861"/>
    <lineage>
        <taxon>Bacteria</taxon>
        <taxon>Bacillati</taxon>
        <taxon>Bacillota</taxon>
        <taxon>Clostridia</taxon>
        <taxon>Eubacteriales</taxon>
        <taxon>Clostridiaceae</taxon>
        <taxon>Clostridium</taxon>
    </lineage>
</organism>
<keyword evidence="5" id="KW-0808">Transferase</keyword>
<dbReference type="EMBL" id="JAESWC010000004">
    <property type="protein sequence ID" value="MBL4936392.1"/>
    <property type="molecule type" value="Genomic_DNA"/>
</dbReference>
<dbReference type="InterPro" id="IPR004358">
    <property type="entry name" value="Sig_transdc_His_kin-like_C"/>
</dbReference>
<feature type="domain" description="Histidine kinase" evidence="9">
    <location>
        <begin position="364"/>
        <end position="595"/>
    </location>
</feature>
<name>A0ABS1TAL6_9CLOT</name>
<evidence type="ECO:0000256" key="6">
    <source>
        <dbReference type="ARBA" id="ARBA00022777"/>
    </source>
</evidence>
<dbReference type="PROSITE" id="PS50885">
    <property type="entry name" value="HAMP"/>
    <property type="match status" value="1"/>
</dbReference>
<dbReference type="InterPro" id="IPR003661">
    <property type="entry name" value="HisK_dim/P_dom"/>
</dbReference>
<evidence type="ECO:0000256" key="2">
    <source>
        <dbReference type="ARBA" id="ARBA00004370"/>
    </source>
</evidence>
<dbReference type="InterPro" id="IPR003660">
    <property type="entry name" value="HAMP_dom"/>
</dbReference>
<keyword evidence="8" id="KW-0812">Transmembrane</keyword>
<dbReference type="Proteomes" id="UP000632377">
    <property type="component" value="Unassembled WGS sequence"/>
</dbReference>
<keyword evidence="7" id="KW-0902">Two-component regulatory system</keyword>
<dbReference type="PANTHER" id="PTHR43711:SF30">
    <property type="entry name" value="HISTIDINE KINASE"/>
    <property type="match status" value="1"/>
</dbReference>
<dbReference type="InterPro" id="IPR003594">
    <property type="entry name" value="HATPase_dom"/>
</dbReference>
<dbReference type="InterPro" id="IPR050736">
    <property type="entry name" value="Sensor_HK_Regulatory"/>
</dbReference>
<comment type="caution">
    <text evidence="11">The sequence shown here is derived from an EMBL/GenBank/DDBJ whole genome shotgun (WGS) entry which is preliminary data.</text>
</comment>
<evidence type="ECO:0000256" key="3">
    <source>
        <dbReference type="ARBA" id="ARBA00012438"/>
    </source>
</evidence>
<keyword evidence="6" id="KW-0418">Kinase</keyword>
<evidence type="ECO:0000256" key="5">
    <source>
        <dbReference type="ARBA" id="ARBA00022679"/>
    </source>
</evidence>
<dbReference type="InterPro" id="IPR036890">
    <property type="entry name" value="HATPase_C_sf"/>
</dbReference>
<dbReference type="InterPro" id="IPR007892">
    <property type="entry name" value="CHASE4"/>
</dbReference>
<dbReference type="SMART" id="SM00388">
    <property type="entry name" value="HisKA"/>
    <property type="match status" value="1"/>
</dbReference>